<gene>
    <name evidence="1" type="ORF">HNP60_002631</name>
</gene>
<accession>A0ABR6NHA7</accession>
<evidence type="ECO:0000313" key="2">
    <source>
        <dbReference type="Proteomes" id="UP001138540"/>
    </source>
</evidence>
<keyword evidence="2" id="KW-1185">Reference proteome</keyword>
<proteinExistence type="predicted"/>
<evidence type="ECO:0000313" key="1">
    <source>
        <dbReference type="EMBL" id="MBB5986657.1"/>
    </source>
</evidence>
<protein>
    <submittedName>
        <fullName evidence="1">Uncharacterized protein</fullName>
    </submittedName>
</protein>
<comment type="caution">
    <text evidence="1">The sequence shown here is derived from an EMBL/GenBank/DDBJ whole genome shotgun (WGS) entry which is preliminary data.</text>
</comment>
<dbReference type="PANTHER" id="PTHR33627:SF1">
    <property type="entry name" value="TRANSPOSASE"/>
    <property type="match status" value="1"/>
</dbReference>
<dbReference type="PANTHER" id="PTHR33627">
    <property type="entry name" value="TRANSPOSASE"/>
    <property type="match status" value="1"/>
</dbReference>
<organism evidence="1 2">
    <name type="scientific">Sphingobium lignivorans</name>
    <dbReference type="NCBI Taxonomy" id="2735886"/>
    <lineage>
        <taxon>Bacteria</taxon>
        <taxon>Pseudomonadati</taxon>
        <taxon>Pseudomonadota</taxon>
        <taxon>Alphaproteobacteria</taxon>
        <taxon>Sphingomonadales</taxon>
        <taxon>Sphingomonadaceae</taxon>
        <taxon>Sphingobium</taxon>
    </lineage>
</organism>
<reference evidence="1 2" key="1">
    <citation type="submission" date="2020-08" db="EMBL/GenBank/DDBJ databases">
        <title>Exploring microbial biodiversity for novel pathways involved in the catabolism of aromatic compounds derived from lignin.</title>
        <authorList>
            <person name="Elkins J."/>
        </authorList>
    </citation>
    <scope>NUCLEOTIDE SEQUENCE [LARGE SCALE GENOMIC DNA]</scope>
    <source>
        <strain evidence="1 2">B1D3A</strain>
    </source>
</reference>
<sequence>MQLIFPVAGGGRPRVRHVPDVKSMAEHAMLESAKWRQVSWRKGTKGRLTVRLAAMRVRIADGAP</sequence>
<dbReference type="EMBL" id="JACHKA010000001">
    <property type="protein sequence ID" value="MBB5986657.1"/>
    <property type="molecule type" value="Genomic_DNA"/>
</dbReference>
<dbReference type="InterPro" id="IPR039365">
    <property type="entry name" value="IS701-like"/>
</dbReference>
<name>A0ABR6NHA7_9SPHN</name>
<dbReference type="Proteomes" id="UP001138540">
    <property type="component" value="Unassembled WGS sequence"/>
</dbReference>